<gene>
    <name evidence="1" type="ORF">Ga0061063_1903</name>
</gene>
<dbReference type="PANTHER" id="PTHR34387">
    <property type="entry name" value="SLR1258 PROTEIN"/>
    <property type="match status" value="1"/>
</dbReference>
<evidence type="ECO:0008006" key="3">
    <source>
        <dbReference type="Google" id="ProtNLM"/>
    </source>
</evidence>
<sequence length="254" mass="26879">MPESAPRTGLLAAALVALGVTLAAGLAGGAYILGHQARQALGKQSITVKGLAEKPVTADQGSFSFTLNGSGATIADALANLRSQQPAVRDFIRVQGYSGPQIETGNETFEPVFRKDAEGRQLDEISHYRAHQPYRLTSRNVHQIATTEKALLNLQAGGLQLEAQPAQYLVSGLESIKMSLIGAATRNARARAEEFAKTGDTRVGSMVSAQQGAFYILPAQGESDAADDYGGAYDKSTIEKKARVVVTIVYTIGD</sequence>
<protein>
    <recommendedName>
        <fullName evidence="3">SIMPL domain-containing protein</fullName>
    </recommendedName>
</protein>
<dbReference type="InterPro" id="IPR016907">
    <property type="entry name" value="UCP029033"/>
</dbReference>
<organism evidence="1 2">
    <name type="scientific">Gulbenkiania indica</name>
    <dbReference type="NCBI Taxonomy" id="375574"/>
    <lineage>
        <taxon>Bacteria</taxon>
        <taxon>Pseudomonadati</taxon>
        <taxon>Pseudomonadota</taxon>
        <taxon>Betaproteobacteria</taxon>
        <taxon>Neisseriales</taxon>
        <taxon>Chromobacteriaceae</taxon>
        <taxon>Gulbenkiania</taxon>
    </lineage>
</organism>
<accession>A0A0K6GZ03</accession>
<reference evidence="2" key="1">
    <citation type="submission" date="2015-08" db="EMBL/GenBank/DDBJ databases">
        <authorList>
            <person name="Varghese N."/>
        </authorList>
    </citation>
    <scope>NUCLEOTIDE SEQUENCE [LARGE SCALE GENOMIC DNA]</scope>
    <source>
        <strain evidence="2">DSM 17901</strain>
    </source>
</reference>
<dbReference type="PANTHER" id="PTHR34387:SF2">
    <property type="entry name" value="SLR1258 PROTEIN"/>
    <property type="match status" value="1"/>
</dbReference>
<proteinExistence type="predicted"/>
<dbReference type="Pfam" id="PF04402">
    <property type="entry name" value="SIMPL"/>
    <property type="match status" value="1"/>
</dbReference>
<dbReference type="Gene3D" id="3.30.110.170">
    <property type="entry name" value="Protein of unknown function (DUF541), domain 1"/>
    <property type="match status" value="1"/>
</dbReference>
<dbReference type="InterPro" id="IPR052022">
    <property type="entry name" value="26kDa_periplasmic_antigen"/>
</dbReference>
<dbReference type="PIRSF" id="PIRSF029033">
    <property type="entry name" value="UCP029033"/>
    <property type="match status" value="1"/>
</dbReference>
<dbReference type="InterPro" id="IPR007497">
    <property type="entry name" value="SIMPL/DUF541"/>
</dbReference>
<dbReference type="AlphaFoldDB" id="A0A0K6GZ03"/>
<dbReference type="GO" id="GO:0006974">
    <property type="term" value="P:DNA damage response"/>
    <property type="evidence" value="ECO:0007669"/>
    <property type="project" value="TreeGrafter"/>
</dbReference>
<dbReference type="Gene3D" id="3.30.70.2970">
    <property type="entry name" value="Protein of unknown function (DUF541), domain 2"/>
    <property type="match status" value="1"/>
</dbReference>
<name>A0A0K6GZ03_9NEIS</name>
<dbReference type="RefSeq" id="WP_055433996.1">
    <property type="nucleotide sequence ID" value="NZ_CYHA01000003.1"/>
</dbReference>
<evidence type="ECO:0000313" key="2">
    <source>
        <dbReference type="Proteomes" id="UP000243535"/>
    </source>
</evidence>
<dbReference type="Proteomes" id="UP000243535">
    <property type="component" value="Unassembled WGS sequence"/>
</dbReference>
<evidence type="ECO:0000313" key="1">
    <source>
        <dbReference type="EMBL" id="CUA83795.1"/>
    </source>
</evidence>
<dbReference type="EMBL" id="CYHA01000003">
    <property type="protein sequence ID" value="CUA83795.1"/>
    <property type="molecule type" value="Genomic_DNA"/>
</dbReference>
<keyword evidence="2" id="KW-1185">Reference proteome</keyword>
<dbReference type="STRING" id="375574.GCA_001418035_01695"/>
<dbReference type="OrthoDB" id="9806540at2"/>